<dbReference type="EMBL" id="JANJQO010000244">
    <property type="protein sequence ID" value="KAJ2979890.1"/>
    <property type="molecule type" value="Genomic_DNA"/>
</dbReference>
<proteinExistence type="predicted"/>
<evidence type="ECO:0000313" key="1">
    <source>
        <dbReference type="EMBL" id="KAJ2979890.1"/>
    </source>
</evidence>
<protein>
    <submittedName>
        <fullName evidence="1">Uncharacterized protein</fullName>
    </submittedName>
</protein>
<evidence type="ECO:0000313" key="2">
    <source>
        <dbReference type="Proteomes" id="UP001143910"/>
    </source>
</evidence>
<comment type="caution">
    <text evidence="1">The sequence shown here is derived from an EMBL/GenBank/DDBJ whole genome shotgun (WGS) entry which is preliminary data.</text>
</comment>
<dbReference type="Proteomes" id="UP001143910">
    <property type="component" value="Unassembled WGS sequence"/>
</dbReference>
<gene>
    <name evidence="1" type="ORF">NQ176_g2973</name>
</gene>
<organism evidence="1 2">
    <name type="scientific">Zarea fungicola</name>
    <dbReference type="NCBI Taxonomy" id="93591"/>
    <lineage>
        <taxon>Eukaryota</taxon>
        <taxon>Fungi</taxon>
        <taxon>Dikarya</taxon>
        <taxon>Ascomycota</taxon>
        <taxon>Pezizomycotina</taxon>
        <taxon>Sordariomycetes</taxon>
        <taxon>Hypocreomycetidae</taxon>
        <taxon>Hypocreales</taxon>
        <taxon>Cordycipitaceae</taxon>
        <taxon>Zarea</taxon>
    </lineage>
</organism>
<keyword evidence="2" id="KW-1185">Reference proteome</keyword>
<name>A0ACC1NKT0_9HYPO</name>
<reference evidence="1" key="1">
    <citation type="submission" date="2022-08" db="EMBL/GenBank/DDBJ databases">
        <title>Genome Sequence of Lecanicillium fungicola.</title>
        <authorList>
            <person name="Buettner E."/>
        </authorList>
    </citation>
    <scope>NUCLEOTIDE SEQUENCE</scope>
    <source>
        <strain evidence="1">Babe33</strain>
    </source>
</reference>
<sequence length="538" mass="57987">MSSQDLPLSSSHKHHQKEMDDYSIEGMSTAQQVATRSDEIRLQEMGHEQQLARRFSMPALLALCLSLMATWEALSSYIAPVLVSGGAPCLFYNYILAFIGSVCIVCSLGEIASIYPTAGGQYHWVAALCPTGHRRISSWMTGWISVGGQTVLTTSAAFAGGLGCQALITLNHSSYVPKPWHGVLFFWAIVAYSMVVNAWLIKLLPSHNLAAGVIHVVGFLAIIIVLLVTAEKHSAEYVFTEFTNSSGWNNGVSWLIGLQSAVYPLLGYDAACHLAEELPHASRNVPLAMVGTIVINGLIGLAYTIILLFCSGSLSDLLSTPTGFPFMQIYLSATKSQVGATLMSLPVIFIAIAASVAGTASTSRTLWAFARDKATPFDRQISSVSSKMEVPVLAIVIVSVLQGLVGLLYLGNSTALNAVLSMAIIGMYITYGLPIVFMLPARSKIPRDSFGPFRMYPMVGTIVNIVSLVFITVVVIFSCFPTSLPVTPQNMQYSTVVLAGWIVIGIVYYLFRGKNKFQVPATFSVTQAVAPGSEKVRS</sequence>
<accession>A0ACC1NKT0</accession>